<keyword evidence="2" id="KW-1003">Cell membrane</keyword>
<feature type="transmembrane region" description="Helical" evidence="8">
    <location>
        <begin position="240"/>
        <end position="269"/>
    </location>
</feature>
<comment type="subcellular location">
    <subcellularLocation>
        <location evidence="1">Cell membrane</location>
        <topology evidence="1">Multi-pass membrane protein</topology>
    </subcellularLocation>
</comment>
<keyword evidence="5 8" id="KW-0812">Transmembrane</keyword>
<evidence type="ECO:0000256" key="1">
    <source>
        <dbReference type="ARBA" id="ARBA00004651"/>
    </source>
</evidence>
<evidence type="ECO:0000256" key="6">
    <source>
        <dbReference type="ARBA" id="ARBA00022989"/>
    </source>
</evidence>
<comment type="caution">
    <text evidence="10">The sequence shown here is derived from an EMBL/GenBank/DDBJ whole genome shotgun (WGS) entry which is preliminary data.</text>
</comment>
<sequence>MLEAFSRQADFTGHKNALKRAEMQMSTHLRFRFHSGMILPGNRFPLFRGMPQAQAMSTASTLPAARRTNRKLTIRRIAAWIASRATDPGTSLWFVIGFALVHAVLWTLILVKLKAAQDIHMDVAEAYAWGQRFLLGYGKHPPLSGWIAGVWFRIFPVTNWSTYALAMTTVSFALVVCWLIALRVVDRRRAFFMVVMLALYPIFNFKGFKYNADLAQLVPLPLLVLAYLNAFEKRSFKSGLWLGFAGMLALMTKYWVVTMIGAVGLAALIHPQRTQFLRSPAPWVAIGTMAVAMIPHLVWLEEVDFVPFIYAGDVYALSSRALNVQLVVGYVVHNLGLLAIPVVLGLVALLLGSVPWRPSDVLARIWSRGPNPAVNLSQALNVWIIQLIVAIGPPLGALAFTVYIKTDWGIPLFFLVPLALVAIPSLRFPRMALFSITAIWFVATIVTLIAAPSIATQEIASNHVGGSTYAARSELARELTQTWQDRFHSRWAVVVARSDIGEPMTFYSPDHPASLVPGEAWSSGLTSLDEAKRLGFIGVCDTTDPVFLKPCEAWMAEHAKDAEPLVMTTMRFFNGHPGPSTVWKVYLVPPAK</sequence>
<dbReference type="EMBL" id="JBGBZA010000002">
    <property type="protein sequence ID" value="MEY9313702.1"/>
    <property type="molecule type" value="Genomic_DNA"/>
</dbReference>
<gene>
    <name evidence="10" type="ORF">ABIF29_000501</name>
</gene>
<evidence type="ECO:0000256" key="7">
    <source>
        <dbReference type="ARBA" id="ARBA00023136"/>
    </source>
</evidence>
<keyword evidence="4" id="KW-0808">Transferase</keyword>
<evidence type="ECO:0000256" key="3">
    <source>
        <dbReference type="ARBA" id="ARBA00022676"/>
    </source>
</evidence>
<dbReference type="Proteomes" id="UP001565471">
    <property type="component" value="Unassembled WGS sequence"/>
</dbReference>
<feature type="transmembrane region" description="Helical" evidence="8">
    <location>
        <begin position="408"/>
        <end position="426"/>
    </location>
</feature>
<keyword evidence="7 8" id="KW-0472">Membrane</keyword>
<dbReference type="Pfam" id="PF13231">
    <property type="entry name" value="PMT_2"/>
    <property type="match status" value="1"/>
</dbReference>
<feature type="transmembrane region" description="Helical" evidence="8">
    <location>
        <begin position="92"/>
        <end position="113"/>
    </location>
</feature>
<proteinExistence type="predicted"/>
<organism evidence="10 11">
    <name type="scientific">Bradyrhizobium elkanii</name>
    <dbReference type="NCBI Taxonomy" id="29448"/>
    <lineage>
        <taxon>Bacteria</taxon>
        <taxon>Pseudomonadati</taxon>
        <taxon>Pseudomonadota</taxon>
        <taxon>Alphaproteobacteria</taxon>
        <taxon>Hyphomicrobiales</taxon>
        <taxon>Nitrobacteraceae</taxon>
        <taxon>Bradyrhizobium</taxon>
    </lineage>
</organism>
<evidence type="ECO:0000256" key="8">
    <source>
        <dbReference type="SAM" id="Phobius"/>
    </source>
</evidence>
<feature type="transmembrane region" description="Helical" evidence="8">
    <location>
        <begin position="160"/>
        <end position="181"/>
    </location>
</feature>
<protein>
    <submittedName>
        <fullName evidence="10">4-amino-4-deoxy-L-arabinose transferase-like glycosyltransferase</fullName>
    </submittedName>
</protein>
<evidence type="ECO:0000256" key="2">
    <source>
        <dbReference type="ARBA" id="ARBA00022475"/>
    </source>
</evidence>
<feature type="transmembrane region" description="Helical" evidence="8">
    <location>
        <begin position="281"/>
        <end position="300"/>
    </location>
</feature>
<dbReference type="PANTHER" id="PTHR33908:SF9">
    <property type="entry name" value="BLL5595 PROTEIN"/>
    <property type="match status" value="1"/>
</dbReference>
<dbReference type="InterPro" id="IPR050297">
    <property type="entry name" value="LipidA_mod_glycosyltrf_83"/>
</dbReference>
<dbReference type="InterPro" id="IPR038731">
    <property type="entry name" value="RgtA/B/C-like"/>
</dbReference>
<evidence type="ECO:0000256" key="5">
    <source>
        <dbReference type="ARBA" id="ARBA00022692"/>
    </source>
</evidence>
<evidence type="ECO:0000313" key="10">
    <source>
        <dbReference type="EMBL" id="MEY9313702.1"/>
    </source>
</evidence>
<evidence type="ECO:0000256" key="4">
    <source>
        <dbReference type="ARBA" id="ARBA00022679"/>
    </source>
</evidence>
<reference evidence="10 11" key="1">
    <citation type="submission" date="2024-07" db="EMBL/GenBank/DDBJ databases">
        <title>Genomic Encyclopedia of Type Strains, Phase V (KMG-V): Genome sequencing to study the core and pangenomes of soil and plant-associated prokaryotes.</title>
        <authorList>
            <person name="Whitman W."/>
        </authorList>
    </citation>
    <scope>NUCLEOTIDE SEQUENCE [LARGE SCALE GENOMIC DNA]</scope>
    <source>
        <strain evidence="10 11">USDA 415</strain>
    </source>
</reference>
<feature type="domain" description="Glycosyltransferase RgtA/B/C/D-like" evidence="9">
    <location>
        <begin position="139"/>
        <end position="299"/>
    </location>
</feature>
<name>A0ABV4ERD9_BRAEL</name>
<feature type="transmembrane region" description="Helical" evidence="8">
    <location>
        <begin position="379"/>
        <end position="402"/>
    </location>
</feature>
<feature type="transmembrane region" description="Helical" evidence="8">
    <location>
        <begin position="214"/>
        <end position="231"/>
    </location>
</feature>
<accession>A0ABV4ERD9</accession>
<keyword evidence="3" id="KW-0328">Glycosyltransferase</keyword>
<keyword evidence="6 8" id="KW-1133">Transmembrane helix</keyword>
<feature type="transmembrane region" description="Helical" evidence="8">
    <location>
        <begin position="433"/>
        <end position="455"/>
    </location>
</feature>
<evidence type="ECO:0000259" key="9">
    <source>
        <dbReference type="Pfam" id="PF13231"/>
    </source>
</evidence>
<feature type="transmembrane region" description="Helical" evidence="8">
    <location>
        <begin position="338"/>
        <end position="358"/>
    </location>
</feature>
<dbReference type="PANTHER" id="PTHR33908">
    <property type="entry name" value="MANNOSYLTRANSFERASE YKCB-RELATED"/>
    <property type="match status" value="1"/>
</dbReference>
<keyword evidence="11" id="KW-1185">Reference proteome</keyword>
<evidence type="ECO:0000313" key="11">
    <source>
        <dbReference type="Proteomes" id="UP001565471"/>
    </source>
</evidence>
<feature type="transmembrane region" description="Helical" evidence="8">
    <location>
        <begin position="190"/>
        <end position="208"/>
    </location>
</feature>